<dbReference type="PANTHER" id="PTHR10472">
    <property type="entry name" value="D-TYROSYL-TRNA TYR DEACYLASE"/>
    <property type="match status" value="1"/>
</dbReference>
<dbReference type="SUPFAM" id="SSF69500">
    <property type="entry name" value="DTD-like"/>
    <property type="match status" value="1"/>
</dbReference>
<dbReference type="GO" id="GO:0006399">
    <property type="term" value="P:tRNA metabolic process"/>
    <property type="evidence" value="ECO:0000318"/>
    <property type="project" value="GO_Central"/>
</dbReference>
<evidence type="ECO:0000313" key="6">
    <source>
        <dbReference type="EMBL" id="PNW76251.1"/>
    </source>
</evidence>
<dbReference type="NCBIfam" id="TIGR00256">
    <property type="entry name" value="D-aminoacyl-tRNA deacylase"/>
    <property type="match status" value="1"/>
</dbReference>
<dbReference type="RefSeq" id="XP_042919184.1">
    <property type="nucleotide sequence ID" value="XM_043068780.1"/>
</dbReference>
<evidence type="ECO:0000256" key="5">
    <source>
        <dbReference type="RuleBase" id="RU003470"/>
    </source>
</evidence>
<protein>
    <recommendedName>
        <fullName evidence="2 5">D-aminoacyl-tRNA deacylase</fullName>
        <ecNumber evidence="2 5">3.1.1.96</ecNumber>
    </recommendedName>
</protein>
<comment type="subcellular location">
    <subcellularLocation>
        <location evidence="5">Cytoplasm</location>
    </subcellularLocation>
</comment>
<dbReference type="InterPro" id="IPR003732">
    <property type="entry name" value="Daa-tRNA_deacyls_DTD"/>
</dbReference>
<dbReference type="GO" id="GO:0005737">
    <property type="term" value="C:cytoplasm"/>
    <property type="evidence" value="ECO:0000318"/>
    <property type="project" value="GO_Central"/>
</dbReference>
<reference evidence="6 7" key="1">
    <citation type="journal article" date="2007" name="Science">
        <title>The Chlamydomonas genome reveals the evolution of key animal and plant functions.</title>
        <authorList>
            <person name="Merchant S.S."/>
            <person name="Prochnik S.E."/>
            <person name="Vallon O."/>
            <person name="Harris E.H."/>
            <person name="Karpowicz S.J."/>
            <person name="Witman G.B."/>
            <person name="Terry A."/>
            <person name="Salamov A."/>
            <person name="Fritz-Laylin L.K."/>
            <person name="Marechal-Drouard L."/>
            <person name="Marshall W.F."/>
            <person name="Qu L.H."/>
            <person name="Nelson D.R."/>
            <person name="Sanderfoot A.A."/>
            <person name="Spalding M.H."/>
            <person name="Kapitonov V.V."/>
            <person name="Ren Q."/>
            <person name="Ferris P."/>
            <person name="Lindquist E."/>
            <person name="Shapiro H."/>
            <person name="Lucas S.M."/>
            <person name="Grimwood J."/>
            <person name="Schmutz J."/>
            <person name="Cardol P."/>
            <person name="Cerutti H."/>
            <person name="Chanfreau G."/>
            <person name="Chen C.L."/>
            <person name="Cognat V."/>
            <person name="Croft M.T."/>
            <person name="Dent R."/>
            <person name="Dutcher S."/>
            <person name="Fernandez E."/>
            <person name="Fukuzawa H."/>
            <person name="Gonzalez-Ballester D."/>
            <person name="Gonzalez-Halphen D."/>
            <person name="Hallmann A."/>
            <person name="Hanikenne M."/>
            <person name="Hippler M."/>
            <person name="Inwood W."/>
            <person name="Jabbari K."/>
            <person name="Kalanon M."/>
            <person name="Kuras R."/>
            <person name="Lefebvre P.A."/>
            <person name="Lemaire S.D."/>
            <person name="Lobanov A.V."/>
            <person name="Lohr M."/>
            <person name="Manuell A."/>
            <person name="Meier I."/>
            <person name="Mets L."/>
            <person name="Mittag M."/>
            <person name="Mittelmeier T."/>
            <person name="Moroney J.V."/>
            <person name="Moseley J."/>
            <person name="Napoli C."/>
            <person name="Nedelcu A.M."/>
            <person name="Niyogi K."/>
            <person name="Novoselov S.V."/>
            <person name="Paulsen I.T."/>
            <person name="Pazour G."/>
            <person name="Purton S."/>
            <person name="Ral J.P."/>
            <person name="Riano-Pachon D.M."/>
            <person name="Riekhof W."/>
            <person name="Rymarquis L."/>
            <person name="Schroda M."/>
            <person name="Stern D."/>
            <person name="Umen J."/>
            <person name="Willows R."/>
            <person name="Wilson N."/>
            <person name="Zimmer S.L."/>
            <person name="Allmer J."/>
            <person name="Balk J."/>
            <person name="Bisova K."/>
            <person name="Chen C.J."/>
            <person name="Elias M."/>
            <person name="Gendler K."/>
            <person name="Hauser C."/>
            <person name="Lamb M.R."/>
            <person name="Ledford H."/>
            <person name="Long J.C."/>
            <person name="Minagawa J."/>
            <person name="Page M.D."/>
            <person name="Pan J."/>
            <person name="Pootakham W."/>
            <person name="Roje S."/>
            <person name="Rose A."/>
            <person name="Stahlberg E."/>
            <person name="Terauchi A.M."/>
            <person name="Yang P."/>
            <person name="Ball S."/>
            <person name="Bowler C."/>
            <person name="Dieckmann C.L."/>
            <person name="Gladyshev V.N."/>
            <person name="Green P."/>
            <person name="Jorgensen R."/>
            <person name="Mayfield S."/>
            <person name="Mueller-Roeber B."/>
            <person name="Rajamani S."/>
            <person name="Sayre R.T."/>
            <person name="Brokstein P."/>
            <person name="Dubchak I."/>
            <person name="Goodstein D."/>
            <person name="Hornick L."/>
            <person name="Huang Y.W."/>
            <person name="Jhaveri J."/>
            <person name="Luo Y."/>
            <person name="Martinez D."/>
            <person name="Ngau W.C."/>
            <person name="Otillar B."/>
            <person name="Poliakov A."/>
            <person name="Porter A."/>
            <person name="Szajkowski L."/>
            <person name="Werner G."/>
            <person name="Zhou K."/>
            <person name="Grigoriev I.V."/>
            <person name="Rokhsar D.S."/>
            <person name="Grossman A.R."/>
        </authorList>
    </citation>
    <scope>NUCLEOTIDE SEQUENCE [LARGE SCALE GENOMIC DNA]</scope>
    <source>
        <strain evidence="7">CC-503</strain>
    </source>
</reference>
<dbReference type="STRING" id="3055.A8IXY0"/>
<dbReference type="GeneID" id="5719514"/>
<evidence type="ECO:0000256" key="2">
    <source>
        <dbReference type="ARBA" id="ARBA00013056"/>
    </source>
</evidence>
<dbReference type="GO" id="GO:0051500">
    <property type="term" value="F:D-tyrosyl-tRNA(Tyr) deacylase activity"/>
    <property type="evidence" value="ECO:0000318"/>
    <property type="project" value="GO_Central"/>
</dbReference>
<dbReference type="Proteomes" id="UP000006906">
    <property type="component" value="Chromosome 12"/>
</dbReference>
<proteinExistence type="inferred from homology"/>
<dbReference type="Gene3D" id="3.50.80.10">
    <property type="entry name" value="D-tyrosyl-tRNA(Tyr) deacylase"/>
    <property type="match status" value="1"/>
</dbReference>
<dbReference type="EMBL" id="CM008973">
    <property type="protein sequence ID" value="PNW76251.1"/>
    <property type="molecule type" value="Genomic_DNA"/>
</dbReference>
<organism evidence="6 7">
    <name type="scientific">Chlamydomonas reinhardtii</name>
    <name type="common">Chlamydomonas smithii</name>
    <dbReference type="NCBI Taxonomy" id="3055"/>
    <lineage>
        <taxon>Eukaryota</taxon>
        <taxon>Viridiplantae</taxon>
        <taxon>Chlorophyta</taxon>
        <taxon>core chlorophytes</taxon>
        <taxon>Chlorophyceae</taxon>
        <taxon>CS clade</taxon>
        <taxon>Chlamydomonadales</taxon>
        <taxon>Chlamydomonadaceae</taxon>
        <taxon>Chlamydomonas</taxon>
    </lineage>
</organism>
<dbReference type="PaxDb" id="3055-EDP02855"/>
<keyword evidence="5" id="KW-0963">Cytoplasm</keyword>
<evidence type="ECO:0000256" key="1">
    <source>
        <dbReference type="ARBA" id="ARBA00009673"/>
    </source>
</evidence>
<dbReference type="AlphaFoldDB" id="A8IXY0"/>
<gene>
    <name evidence="6" type="ORF">CHLRE_12g542000v5</name>
</gene>
<dbReference type="FunFam" id="3.50.80.10:FF:000001">
    <property type="entry name" value="D-aminoacyl-tRNA deacylase"/>
    <property type="match status" value="1"/>
</dbReference>
<keyword evidence="5" id="KW-0378">Hydrolase</keyword>
<evidence type="ECO:0000313" key="7">
    <source>
        <dbReference type="Proteomes" id="UP000006906"/>
    </source>
</evidence>
<comment type="catalytic activity">
    <reaction evidence="3">
        <text>glycyl-tRNA(Ala) + H2O = tRNA(Ala) + glycine + H(+)</text>
        <dbReference type="Rhea" id="RHEA:53744"/>
        <dbReference type="Rhea" id="RHEA-COMP:9657"/>
        <dbReference type="Rhea" id="RHEA-COMP:13640"/>
        <dbReference type="ChEBI" id="CHEBI:15377"/>
        <dbReference type="ChEBI" id="CHEBI:15378"/>
        <dbReference type="ChEBI" id="CHEBI:57305"/>
        <dbReference type="ChEBI" id="CHEBI:78442"/>
        <dbReference type="ChEBI" id="CHEBI:78522"/>
        <dbReference type="EC" id="3.1.1.96"/>
    </reaction>
</comment>
<name>A8IXY0_CHLRE</name>
<dbReference type="InParanoid" id="A8IXY0"/>
<dbReference type="OrthoDB" id="275783at2759"/>
<keyword evidence="7" id="KW-1185">Reference proteome</keyword>
<dbReference type="RefSeq" id="XP_001693919.2">
    <property type="nucleotide sequence ID" value="XM_001693867.2"/>
</dbReference>
<sequence length="154" mass="16888">MRAVIQRVKSASVTVDGEVVSSIGPGLMVLVGIRESDMEKDLSWIVKKILSVKAWPHPETQKAWDVSVTGAGLEILLVSQFTLYARLKKPKPDYSKAMGPTQAKDLYSQLVEEVRRQYGAPERVKDGVFGAKMDVALVNDGPVTYIVDSNDPDA</sequence>
<dbReference type="ExpressionAtlas" id="A8IXY0">
    <property type="expression patterns" value="baseline and differential"/>
</dbReference>
<dbReference type="InterPro" id="IPR023509">
    <property type="entry name" value="DTD-like_sf"/>
</dbReference>
<dbReference type="GO" id="GO:0000049">
    <property type="term" value="F:tRNA binding"/>
    <property type="evidence" value="ECO:0007669"/>
    <property type="project" value="UniProtKB-KW"/>
</dbReference>
<dbReference type="Gramene" id="PNW76251">
    <property type="protein sequence ID" value="PNW76251"/>
    <property type="gene ID" value="CHLRE_12g542000v5"/>
</dbReference>
<dbReference type="EC" id="3.1.1.96" evidence="2 5"/>
<dbReference type="KEGG" id="cre:CHLRE_12g542000v5"/>
<comment type="similarity">
    <text evidence="1 5">Belongs to the DTD family.</text>
</comment>
<dbReference type="eggNOG" id="KOG3323">
    <property type="taxonomic scope" value="Eukaryota"/>
</dbReference>
<evidence type="ECO:0000256" key="3">
    <source>
        <dbReference type="ARBA" id="ARBA00047676"/>
    </source>
</evidence>
<evidence type="ECO:0000256" key="4">
    <source>
        <dbReference type="ARBA" id="ARBA00048018"/>
    </source>
</evidence>
<keyword evidence="5" id="KW-0820">tRNA-binding</keyword>
<keyword evidence="5" id="KW-0694">RNA-binding</keyword>
<dbReference type="PANTHER" id="PTHR10472:SF5">
    <property type="entry name" value="D-AMINOACYL-TRNA DEACYLASE 1"/>
    <property type="match status" value="1"/>
</dbReference>
<accession>A8IXY0</accession>
<dbReference type="HOGENOM" id="CLU_076901_0_4_1"/>
<comment type="catalytic activity">
    <reaction evidence="4">
        <text>a D-aminoacyl-tRNA + H2O = a tRNA + a D-alpha-amino acid + H(+)</text>
        <dbReference type="Rhea" id="RHEA:13953"/>
        <dbReference type="Rhea" id="RHEA-COMP:10123"/>
        <dbReference type="Rhea" id="RHEA-COMP:10124"/>
        <dbReference type="ChEBI" id="CHEBI:15377"/>
        <dbReference type="ChEBI" id="CHEBI:15378"/>
        <dbReference type="ChEBI" id="CHEBI:59871"/>
        <dbReference type="ChEBI" id="CHEBI:78442"/>
        <dbReference type="ChEBI" id="CHEBI:79333"/>
        <dbReference type="EC" id="3.1.1.96"/>
    </reaction>
</comment>
<dbReference type="FunCoup" id="A8IXY0">
    <property type="interactions" value="1337"/>
</dbReference>
<dbReference type="Pfam" id="PF02580">
    <property type="entry name" value="Tyr_Deacylase"/>
    <property type="match status" value="1"/>
</dbReference>